<gene>
    <name evidence="1" type="ORF">LKD37_03205</name>
</gene>
<evidence type="ECO:0000313" key="2">
    <source>
        <dbReference type="Proteomes" id="UP001199319"/>
    </source>
</evidence>
<dbReference type="Proteomes" id="UP001199319">
    <property type="component" value="Unassembled WGS sequence"/>
</dbReference>
<proteinExistence type="predicted"/>
<protein>
    <submittedName>
        <fullName evidence="1">SRPBCC family protein</fullName>
    </submittedName>
</protein>
<keyword evidence="2" id="KW-1185">Reference proteome</keyword>
<name>A0AAE3DBZ5_9FIRM</name>
<dbReference type="EMBL" id="JAJEPW010000005">
    <property type="protein sequence ID" value="MCC2128538.1"/>
    <property type="molecule type" value="Genomic_DNA"/>
</dbReference>
<reference evidence="1" key="1">
    <citation type="submission" date="2021-10" db="EMBL/GenBank/DDBJ databases">
        <title>Anaerobic single-cell dispensing facilitates the cultivation of human gut bacteria.</title>
        <authorList>
            <person name="Afrizal A."/>
        </authorList>
    </citation>
    <scope>NUCLEOTIDE SEQUENCE</scope>
    <source>
        <strain evidence="1">CLA-AA-H272</strain>
    </source>
</reference>
<dbReference type="AlphaFoldDB" id="A0AAE3DBZ5"/>
<dbReference type="SUPFAM" id="SSF55961">
    <property type="entry name" value="Bet v1-like"/>
    <property type="match status" value="1"/>
</dbReference>
<dbReference type="Gene3D" id="3.30.530.20">
    <property type="match status" value="1"/>
</dbReference>
<evidence type="ECO:0000313" key="1">
    <source>
        <dbReference type="EMBL" id="MCC2128538.1"/>
    </source>
</evidence>
<dbReference type="RefSeq" id="WP_302927894.1">
    <property type="nucleotide sequence ID" value="NZ_JAJEPW010000005.1"/>
</dbReference>
<accession>A0AAE3DBZ5</accession>
<sequence length="195" mass="22638">MKEKKHDEGEKHMVTLTETTEIAAPFEKLEWWVDHFEEEFVKWSPLHLECELLSGGIQAGDKVRFHEIVMGMDYDVTGTIIRAERDKDHFSFAFESDKKTAVISFEGERTDTGCRFRHTESFGVQAPVIGPVVNFLIFKILYRKKANWQLIRDDMILDNQYLTGILEKGRYPARIPPEQIRSVSPRELMKGITTC</sequence>
<comment type="caution">
    <text evidence="1">The sequence shown here is derived from an EMBL/GenBank/DDBJ whole genome shotgun (WGS) entry which is preliminary data.</text>
</comment>
<dbReference type="InterPro" id="IPR023393">
    <property type="entry name" value="START-like_dom_sf"/>
</dbReference>
<organism evidence="1 2">
    <name type="scientific">Brotocaccenecus cirricatena</name>
    <dbReference type="NCBI Taxonomy" id="3064195"/>
    <lineage>
        <taxon>Bacteria</taxon>
        <taxon>Bacillati</taxon>
        <taxon>Bacillota</taxon>
        <taxon>Clostridia</taxon>
        <taxon>Eubacteriales</taxon>
        <taxon>Oscillospiraceae</taxon>
        <taxon>Brotocaccenecus</taxon>
    </lineage>
</organism>